<evidence type="ECO:0000256" key="5">
    <source>
        <dbReference type="ARBA" id="ARBA00023163"/>
    </source>
</evidence>
<gene>
    <name evidence="10" type="ORF">V2E24_03115</name>
</gene>
<dbReference type="InterPro" id="IPR013735">
    <property type="entry name" value="TF_NusA_N"/>
</dbReference>
<dbReference type="Gene3D" id="3.30.1480.10">
    <property type="entry name" value="NusA, N-terminal domain"/>
    <property type="match status" value="1"/>
</dbReference>
<dbReference type="RefSeq" id="WP_330500966.1">
    <property type="nucleotide sequence ID" value="NZ_JAZDWZ010000010.1"/>
</dbReference>
<dbReference type="InterPro" id="IPR058582">
    <property type="entry name" value="KH_NusA_2nd"/>
</dbReference>
<dbReference type="InterPro" id="IPR015946">
    <property type="entry name" value="KH_dom-like_a/b"/>
</dbReference>
<dbReference type="SUPFAM" id="SSF69705">
    <property type="entry name" value="Transcription factor NusA, N-terminal domain"/>
    <property type="match status" value="1"/>
</dbReference>
<dbReference type="Proteomes" id="UP001344817">
    <property type="component" value="Unassembled WGS sequence"/>
</dbReference>
<feature type="domain" description="Transcription factor NusA N-terminal" evidence="7">
    <location>
        <begin position="28"/>
        <end position="151"/>
    </location>
</feature>
<feature type="region of interest" description="Disordered" evidence="6">
    <location>
        <begin position="435"/>
        <end position="458"/>
    </location>
</feature>
<keyword evidence="2" id="KW-0963">Cytoplasm</keyword>
<dbReference type="InterPro" id="IPR030842">
    <property type="entry name" value="TF_NusA_bacterial"/>
</dbReference>
<dbReference type="InterPro" id="IPR036555">
    <property type="entry name" value="NusA_N_sf"/>
</dbReference>
<dbReference type="SUPFAM" id="SSF54814">
    <property type="entry name" value="Prokaryotic type KH domain (KH-domain type II)"/>
    <property type="match status" value="2"/>
</dbReference>
<sequence length="569" mass="64272">MAKEIQNKKENELKNIDPLINKKWYLVAKGYSNKQGLSVQDICEILGSEITKTITRDIDPEAEIIFELDDAKEEAIISNLNMQVVANDFEFLGEDDLSHISFITLAQAQEHYPDVQVDDFVKMPIDFNILNEKNRTAIKNGFVQSLKTKEKLKIYEKYRNLIGKKIKARVLTRNNNGSFNLVFEDGVTAFLPANKVNKKLNMLPGSLVDVYLENVEPESKLSQCQVSTDSPNKIVDLLINEIPEISQGIIEIVNVQRASGERSKVSVRSSDPNIDAVSSVIGVNGKRIATLSDSLDGEKIDVVYYSDDLAEYVKNALSPAKVIDCVVADPKKPNIFAAIIKKEDLTTAIGKKGINVELAKSLTNTKIDILTPEEATQKGIKFKNESRYEKPLFNNHKSKKSSRSSNNFFSDLDIDLNEFKEDVSAFKERMNLSEEVSFNSSTEANTEKPQNKANKSNDRKAAAIDLDQLFDVEKNLEQLNASESNDNDYDFINDIDFDKVFDDAVAENQQELVNYVTEQKEIKAKEKQKQKNNKNSNIRLDDFKVDADLTNYGLDKGLDLSEFDDEWEK</sequence>
<dbReference type="EMBL" id="JAZDWZ010000010">
    <property type="protein sequence ID" value="MEE3928553.1"/>
    <property type="molecule type" value="Genomic_DNA"/>
</dbReference>
<evidence type="ECO:0000313" key="10">
    <source>
        <dbReference type="EMBL" id="MEE3928553.1"/>
    </source>
</evidence>
<keyword evidence="11" id="KW-1185">Reference proteome</keyword>
<feature type="domain" description="NusA-like second KH" evidence="9">
    <location>
        <begin position="310"/>
        <end position="375"/>
    </location>
</feature>
<protein>
    <submittedName>
        <fullName evidence="10">Transcription termination/antitermination protein NusA</fullName>
    </submittedName>
</protein>
<dbReference type="Pfam" id="PF08529">
    <property type="entry name" value="NusA_N"/>
    <property type="match status" value="1"/>
</dbReference>
<evidence type="ECO:0000256" key="6">
    <source>
        <dbReference type="SAM" id="MobiDB-lite"/>
    </source>
</evidence>
<name>A0ABU7MMP3_9BACT</name>
<evidence type="ECO:0000259" key="7">
    <source>
        <dbReference type="Pfam" id="PF08529"/>
    </source>
</evidence>
<organism evidence="10 11">
    <name type="scientific">Mycoplasmopsis ciconiae</name>
    <dbReference type="NCBI Taxonomy" id="561067"/>
    <lineage>
        <taxon>Bacteria</taxon>
        <taxon>Bacillati</taxon>
        <taxon>Mycoplasmatota</taxon>
        <taxon>Mycoplasmoidales</taxon>
        <taxon>Metamycoplasmataceae</taxon>
        <taxon>Mycoplasmopsis</taxon>
    </lineage>
</organism>
<keyword evidence="4" id="KW-0805">Transcription regulation</keyword>
<dbReference type="PANTHER" id="PTHR22648">
    <property type="entry name" value="TRANSCRIPTION TERMINATION FACTOR NUSA"/>
    <property type="match status" value="1"/>
</dbReference>
<reference evidence="10" key="1">
    <citation type="submission" date="2024-01" db="EMBL/GenBank/DDBJ databases">
        <title>Genome sequence of Mycoplasma ciconiae type strain DSM 25251.</title>
        <authorList>
            <person name="Spergser J."/>
        </authorList>
    </citation>
    <scope>NUCLEOTIDE SEQUENCE [LARGE SCALE GENOMIC DNA]</scope>
    <source>
        <strain evidence="10">DSM 25251</strain>
    </source>
</reference>
<dbReference type="InterPro" id="IPR025249">
    <property type="entry name" value="TF_NusA_KH_1st"/>
</dbReference>
<evidence type="ECO:0000256" key="3">
    <source>
        <dbReference type="ARBA" id="ARBA00022884"/>
    </source>
</evidence>
<keyword evidence="5" id="KW-0804">Transcription</keyword>
<proteinExistence type="predicted"/>
<evidence type="ECO:0000259" key="9">
    <source>
        <dbReference type="Pfam" id="PF26594"/>
    </source>
</evidence>
<evidence type="ECO:0000313" key="11">
    <source>
        <dbReference type="Proteomes" id="UP001344817"/>
    </source>
</evidence>
<evidence type="ECO:0000256" key="1">
    <source>
        <dbReference type="ARBA" id="ARBA00022472"/>
    </source>
</evidence>
<evidence type="ECO:0000256" key="2">
    <source>
        <dbReference type="ARBA" id="ARBA00022490"/>
    </source>
</evidence>
<feature type="compositionally biased region" description="Basic and acidic residues" evidence="6">
    <location>
        <begin position="445"/>
        <end position="458"/>
    </location>
</feature>
<comment type="caution">
    <text evidence="10">The sequence shown here is derived from an EMBL/GenBank/DDBJ whole genome shotgun (WGS) entry which is preliminary data.</text>
</comment>
<feature type="domain" description="Transcription factor NusA first KH" evidence="8">
    <location>
        <begin position="233"/>
        <end position="305"/>
    </location>
</feature>
<dbReference type="Pfam" id="PF13184">
    <property type="entry name" value="KH_NusA_1st"/>
    <property type="match status" value="1"/>
</dbReference>
<dbReference type="Gene3D" id="3.30.300.20">
    <property type="match status" value="2"/>
</dbReference>
<dbReference type="PANTHER" id="PTHR22648:SF0">
    <property type="entry name" value="TRANSCRIPTION TERMINATION_ANTITERMINATION PROTEIN NUSA"/>
    <property type="match status" value="1"/>
</dbReference>
<keyword evidence="1" id="KW-0806">Transcription termination</keyword>
<accession>A0ABU7MMP3</accession>
<feature type="compositionally biased region" description="Polar residues" evidence="6">
    <location>
        <begin position="435"/>
        <end position="444"/>
    </location>
</feature>
<keyword evidence="3" id="KW-0694">RNA-binding</keyword>
<evidence type="ECO:0000256" key="4">
    <source>
        <dbReference type="ARBA" id="ARBA00023015"/>
    </source>
</evidence>
<dbReference type="InterPro" id="IPR009019">
    <property type="entry name" value="KH_sf_prok-type"/>
</dbReference>
<dbReference type="Pfam" id="PF26594">
    <property type="entry name" value="KH_NusA_2nd"/>
    <property type="match status" value="1"/>
</dbReference>
<evidence type="ECO:0000259" key="8">
    <source>
        <dbReference type="Pfam" id="PF13184"/>
    </source>
</evidence>